<dbReference type="STRING" id="301302.ERS852420_02675"/>
<organism evidence="1 2">
    <name type="scientific">Roseburia faecis</name>
    <dbReference type="NCBI Taxonomy" id="301302"/>
    <lineage>
        <taxon>Bacteria</taxon>
        <taxon>Bacillati</taxon>
        <taxon>Bacillota</taxon>
        <taxon>Clostridia</taxon>
        <taxon>Lachnospirales</taxon>
        <taxon>Lachnospiraceae</taxon>
        <taxon>Roseburia</taxon>
    </lineage>
</organism>
<proteinExistence type="predicted"/>
<name>A0A0M6WYM7_9FIRM</name>
<protein>
    <submittedName>
        <fullName evidence="1">Uncharacterized protein</fullName>
    </submittedName>
</protein>
<reference evidence="2" key="1">
    <citation type="submission" date="2015-05" db="EMBL/GenBank/DDBJ databases">
        <authorList>
            <consortium name="Pathogen Informatics"/>
        </authorList>
    </citation>
    <scope>NUCLEOTIDE SEQUENCE [LARGE SCALE GENOMIC DNA]</scope>
    <source>
        <strain evidence="2">M72</strain>
    </source>
</reference>
<dbReference type="RefSeq" id="WP_055068791.1">
    <property type="nucleotide sequence ID" value="NZ_CP173697.1"/>
</dbReference>
<sequence length="86" mass="10419">MTLYYHAILPLYVETAELENPSDYTESTKYLSWERYFTHVLEEHTKGTELEYHKKKLNKQYLYARAMKILSKFLLDSNINFDRCMV</sequence>
<evidence type="ECO:0000313" key="2">
    <source>
        <dbReference type="Proteomes" id="UP000049979"/>
    </source>
</evidence>
<accession>A0A0M6WYM7</accession>
<dbReference type="Proteomes" id="UP000049979">
    <property type="component" value="Unassembled WGS sequence"/>
</dbReference>
<evidence type="ECO:0000313" key="1">
    <source>
        <dbReference type="EMBL" id="CRL42770.1"/>
    </source>
</evidence>
<gene>
    <name evidence="1" type="ORF">M72_16581</name>
</gene>
<keyword evidence="2" id="KW-1185">Reference proteome</keyword>
<dbReference type="EMBL" id="CVRR01000082">
    <property type="protein sequence ID" value="CRL42770.1"/>
    <property type="molecule type" value="Genomic_DNA"/>
</dbReference>
<dbReference type="OrthoDB" id="1957089at2"/>
<dbReference type="AlphaFoldDB" id="A0A0M6WYM7"/>